<feature type="domain" description="Intermembrane lipid transfer protein VPS13-like C-terminal" evidence="8">
    <location>
        <begin position="3169"/>
        <end position="3290"/>
    </location>
</feature>
<dbReference type="InterPro" id="IPR009543">
    <property type="entry name" value="VPS13_VAB"/>
</dbReference>
<gene>
    <name evidence="9" type="ORF">O3P69_015099</name>
</gene>
<feature type="domain" description="Vacuolar protein sorting-associated protein 13 VPS13 adaptor binding" evidence="7">
    <location>
        <begin position="2033"/>
        <end position="2464"/>
    </location>
</feature>
<feature type="compositionally biased region" description="Polar residues" evidence="4">
    <location>
        <begin position="3290"/>
        <end position="3300"/>
    </location>
</feature>
<evidence type="ECO:0000256" key="2">
    <source>
        <dbReference type="ARBA" id="ARBA00022448"/>
    </source>
</evidence>
<dbReference type="GO" id="GO:0006869">
    <property type="term" value="P:lipid transport"/>
    <property type="evidence" value="ECO:0007669"/>
    <property type="project" value="UniProtKB-KW"/>
</dbReference>
<dbReference type="GO" id="GO:0045053">
    <property type="term" value="P:protein retention in Golgi apparatus"/>
    <property type="evidence" value="ECO:0007669"/>
    <property type="project" value="TreeGrafter"/>
</dbReference>
<dbReference type="Pfam" id="PF25037">
    <property type="entry name" value="VPS13_C"/>
    <property type="match status" value="1"/>
</dbReference>
<feature type="compositionally biased region" description="Polar residues" evidence="4">
    <location>
        <begin position="3313"/>
        <end position="3325"/>
    </location>
</feature>
<dbReference type="InterPro" id="IPR056747">
    <property type="entry name" value="VPS13-like_M"/>
</dbReference>
<dbReference type="PANTHER" id="PTHR16166:SF93">
    <property type="entry name" value="INTERMEMBRANE LIPID TRANSFER PROTEIN VPS13"/>
    <property type="match status" value="1"/>
</dbReference>
<evidence type="ECO:0000259" key="7">
    <source>
        <dbReference type="Pfam" id="PF25036"/>
    </source>
</evidence>
<keyword evidence="2" id="KW-0813">Transport</keyword>
<dbReference type="Pfam" id="PF25033">
    <property type="entry name" value="VPS13_M"/>
    <property type="match status" value="1"/>
</dbReference>
<evidence type="ECO:0000256" key="3">
    <source>
        <dbReference type="ARBA" id="ARBA00023055"/>
    </source>
</evidence>
<dbReference type="GO" id="GO:0006623">
    <property type="term" value="P:protein targeting to vacuole"/>
    <property type="evidence" value="ECO:0007669"/>
    <property type="project" value="TreeGrafter"/>
</dbReference>
<proteinExistence type="inferred from homology"/>
<dbReference type="Pfam" id="PF25036">
    <property type="entry name" value="VPS13_VAB"/>
    <property type="match status" value="1"/>
</dbReference>
<feature type="compositionally biased region" description="Polar residues" evidence="4">
    <location>
        <begin position="1400"/>
        <end position="1419"/>
    </location>
</feature>
<feature type="domain" description="Chorein N-terminal" evidence="5">
    <location>
        <begin position="1"/>
        <end position="854"/>
    </location>
</feature>
<reference evidence="9 10" key="1">
    <citation type="submission" date="2023-03" db="EMBL/GenBank/DDBJ databases">
        <title>High-quality genome of Scylla paramamosain provides insights in environmental adaptation.</title>
        <authorList>
            <person name="Zhang L."/>
        </authorList>
    </citation>
    <scope>NUCLEOTIDE SEQUENCE [LARGE SCALE GENOMIC DNA]</scope>
    <source>
        <strain evidence="9">LZ_2023a</strain>
        <tissue evidence="9">Muscle</tissue>
    </source>
</reference>
<dbReference type="Proteomes" id="UP001487740">
    <property type="component" value="Unassembled WGS sequence"/>
</dbReference>
<accession>A0AAW0T3L0</accession>
<dbReference type="InterPro" id="IPR056748">
    <property type="entry name" value="VPS13-like_C"/>
</dbReference>
<evidence type="ECO:0000313" key="9">
    <source>
        <dbReference type="EMBL" id="KAK8381848.1"/>
    </source>
</evidence>
<dbReference type="InterPro" id="IPR026847">
    <property type="entry name" value="VPS13"/>
</dbReference>
<dbReference type="PANTHER" id="PTHR16166">
    <property type="entry name" value="VACUOLAR PROTEIN SORTING-ASSOCIATED PROTEIN VPS13"/>
    <property type="match status" value="1"/>
</dbReference>
<keyword evidence="3" id="KW-0445">Lipid transport</keyword>
<sequence length="3450" mass="380347">MFAKIISDVLNKFLGKYIENLDGSQLKIGVWGGDVELRDLDVKESALDELDLPVRLVCGHIGHLKLKIPWKNLFNERWEAAVEGVYVVVVPKTSIQYDAQKEEKLLHESKLAALQRVEDARLKQQEIEKGDQTANQDGFFEKLCSQIIRNIQIFIKDIHIRYEDGLSCQNSQFAAGITLSNLSIQSTGADWIPRLDTSKLVYKLNTLDCLGIYWNADANLIAQNGHDKSGMIKCLKELVTSQDYIPQGMNYIIGPICSAAKLQLNPKPEQPDENGKTFSIPFASLDFVMDELAVGLSRRQYSGVMALLDSFDRLQLSSKYRKYRPQVSKVTGNAKDWWHYAYNCQLENIRRVHQNWSWEHMKEHRAKCQKYKVAYKAKLENKLSGGMSKDIEGCERALDVINITLIRRQAEMEVQREGRLRKQEKQKRGWFSGWFFGGGEESDTKDKEEGNLAMKLKSAMSDEEKQKLHEAIGYSESGPPPSYPEKFVDILLKFLLKHLTVTITDEDTGGACVMQLKLDEVISVVENRSGANALRVVASVQSFIVEGYALEGSVPRLVSSEIATSGAPLLAVMFETNPLDQKCDQRVTVTAQPLQIMYHAQTIIQISDVFAPPKDVSLQQLQAAALSQLEVVKERSVTGLQAAIDNHSILDLNVSFAASHIIVPENGSYSENCSAVVVTLGSVQMKSKPRAKDSPALTELVSRGHSQEEVMDIVRSSSYDHFIIELTDIQALVSLTAEDWKSTLSSGKASPLHLLEPTTLHVDLLKCLLTNDPNLAKVKINISLPSVVLSIADERLLQLAYIIHSIPKGEGGTEPEEITDFDQSDDLSQSVANEDVALVRLEQTKLSSGKEQKDTPQFTNLELCFTIDEISLDLKKKHGAGYQSLMRGAALSASIDLTHRTFDLSVSIILGGILVESGNDRLLSTPLAEGGDQALMTLKFIQVNRKSPDFQTKHASTKQLLCVEVTHLKAHLEQSAILTILTFVEQLTFKLNQLAPEQSQALLAPTTDPDVETITSKKQPKHKTLVPQKRTVPDIIGLKIIAKLGNVSLVIGLKSRQVAKVDVAGLIVNVTMKGKDTFITSQLKDFTVIDPSTTALHPKIVEIVEAEAWDAQVSLYGEATEGEHYLDMERVDTSISLSFGCARIVFLNKFVTDVLSWIDKFQAAKAALASASVAAAVAAQATLQEAYDKCARISLSFTLKAPLILVPQDSNSLSGLLVDLGQITIKNKFELGKERNELGYPAMFDKIQLELNNIKLSRVELSTEGTIERENNLLEPISLTLNICRNLTISWLKQQPEVDIQANLKPIKISISDEDFQVTLSVLQDNLKEKIDISAPEEPLLADAAGSIESAKDIDRVLAEHGHIFTKVKFSFTIDTVTVALLTKSSKLSSISSDTLMSGAETTPGASVSPGDHTSSGSAKSAEESLDAASPCTFSLTPGRLQEAHRVISDLDCSAETPKEALAEIALDVVTLKGEMMSDGTLVANLVLYDCILQDTRPGQKGGITKLMERKEQSGSRGMLDLTYQQGSTNDMFIDLRISGFVLVLHLPYLLRIQRFFTDNLPKQPEAVPLQSKTKEIVKSKQAEKAAEDSNAKGMMTVRIKVEQPDIALVEDVSSINTSCIILHAEANSDIKMAPQNQNISASVANIQMYTCCFNPESRQKTLSQILDRCDVTLRYSITPTQAESIDVRLSQVSIRVSPVSIELLSSIATTLASAEKADVEGTEEIKDWSGLWNVRPITKGDFSILDVEEGEEAIMSESYEVAKPQQVHADGGGADVVLECVLLTLETGSATSTIPLIKLQTSIHTCITGFHAKKLTIKGELNLEIASFNPRLAVWEPLLEPVEQPDNFGAPDHKPWALKFEVIQDQSGAGDTKSPSIASPVGSPDVEEVDFEECHFPDPVCTISLTAKDPMELTVTKTFMEVVAILSEAFSDAYGRKVMDSKTPCAPYRIANYTGMHISVEVAQSGFKVASEGGENVEQVTVESGAQVDLHEVKVVTPKHKRVASLVTDCQSIQDRRIVLKIPRLDCSCVIPVARADKRYFEVEHKNSGEKWGIVTSISMENGCKVITLSSCVEVINHLDVPVEVYYMTERGNEVEAVVSLGQKESALLPLHAAYSPTAELFFCVEGHNVCILPFVWRILQNNPDYEMKLSCPPKDVKEIHGTPFLMFASGEVEQILWENTSRRTMKSTLYKIHLHPCLVLHNLLPVPISLEPPGTMTTRVIMPGASLNLTKAQLGSMYLELVLMDYLSRDWICGKPLESSPPELSVWTFKSRGDIMGGPLDLDLGMLAVKNKQMLSLSLYCPFWMINKTGLMLTYRKSRKVERSSSTSSSDSQSSPVKRWASTLSVNSLSPSTGGLGDTRNNIVVHEEVNNEAILFSFKSKAFFGKKKATVKVEDSDWSDKFSLDVVGSSGSVLCKASNRNYQVGVDIQLSNSGLTKIVVFSPFYSILNKASYDIEVSEVDVPQAEWFTVLAGECIGWWPMGSNRQVYVRVRGTPDTTAAFPYDRPLSTVLALPNMYGGILGEVNIKESGVVVQFDQYYEGAAPALFINHLRNTSIALWQQEHDESVIVLDPMSVVHFTWKEPGGTLAVCGSFGDNKPVTLTLEKDDQGGTADGSVFWAVFLQNQQRCVLFIDDINITSAALNAPMLERFQQEMTLSLNSIGVSLVDDNNRKEVAYISLASSGVVWEHCKEKGRKHRPFTQSQTELLEKCYQLYQAQVKALPDASSVCSHFVCARNLEVDYAKMMVSKPFKRKIRRTFQPGVWLQFSQSTHQRRIHLKVNNLQVDNQACDVMFPVVLARVPTPRSVLADTVAKPFCEVSVAQKMISPMLTQFRYLAFLIQEFHVKVELPFVYAVMEVLLPTREVSTDLYSVEKYEKDEKIVHGTLTSMVKSHASEGRKDYFDTLHLSPIKMHLSFSLSAADAGSTAPVGSQVIHLFLQSVGVTLTEVQDVVFRLAYMERQNQWMSWNQLVQEMVAHYQGQVVKQLYVLVLGLDVIGNPFGLVVGLTKGVEDLFYEPFQGAIEGPGEFAEGMMYGVTSFMGKTVGGAAGAVSRITGTIGKGVAALTLDDEYQKRRREAMHRKPADGIETLARGGKGIVTGVVDGVTGVFLKPIDGAREEGVEGFFKGMGKGVVGLVTRPASGVIDFASGSFDAVMRATDSTEEIVRQRPARFIAADGVIRPYVQHFAQGAKMLQELEKGRYAKTDVYVAHANITSSKSVLLATNKRVMQISRNDILGHLKVEWVHSFDEMSEPPILTPSGLRLTVKQEKKRVLGVFGSGNSTKVVPISSEQQAHVSQQHARVPADQMHERSPSSTLLGAPQHSSKPPRKNPTPKKSIFGVVGSIGITFGKIGKDITEGVAKTVTLKPATSNLSRVGTNIASGNMSYNKSSRQSYEAASTPVEPSGVSTACYPSTIPMEPTTFYVQVPFEDSTMQWFLSSLSSAYLKHEQ</sequence>
<comment type="caution">
    <text evidence="9">The sequence shown here is derived from an EMBL/GenBank/DDBJ whole genome shotgun (WGS) entry which is preliminary data.</text>
</comment>
<dbReference type="EMBL" id="JARAKH010000039">
    <property type="protein sequence ID" value="KAK8381848.1"/>
    <property type="molecule type" value="Genomic_DNA"/>
</dbReference>
<organism evidence="9 10">
    <name type="scientific">Scylla paramamosain</name>
    <name type="common">Mud crab</name>
    <dbReference type="NCBI Taxonomy" id="85552"/>
    <lineage>
        <taxon>Eukaryota</taxon>
        <taxon>Metazoa</taxon>
        <taxon>Ecdysozoa</taxon>
        <taxon>Arthropoda</taxon>
        <taxon>Crustacea</taxon>
        <taxon>Multicrustacea</taxon>
        <taxon>Malacostraca</taxon>
        <taxon>Eumalacostraca</taxon>
        <taxon>Eucarida</taxon>
        <taxon>Decapoda</taxon>
        <taxon>Pleocyemata</taxon>
        <taxon>Brachyura</taxon>
        <taxon>Eubrachyura</taxon>
        <taxon>Portunoidea</taxon>
        <taxon>Portunidae</taxon>
        <taxon>Portuninae</taxon>
        <taxon>Scylla</taxon>
    </lineage>
</organism>
<evidence type="ECO:0000313" key="10">
    <source>
        <dbReference type="Proteomes" id="UP001487740"/>
    </source>
</evidence>
<protein>
    <recommendedName>
        <fullName evidence="11">Vacuolar protein sorting-associated protein 13C</fullName>
    </recommendedName>
</protein>
<evidence type="ECO:0000256" key="1">
    <source>
        <dbReference type="ARBA" id="ARBA00006545"/>
    </source>
</evidence>
<evidence type="ECO:0000259" key="5">
    <source>
        <dbReference type="Pfam" id="PF12624"/>
    </source>
</evidence>
<evidence type="ECO:0000256" key="4">
    <source>
        <dbReference type="SAM" id="MobiDB-lite"/>
    </source>
</evidence>
<keyword evidence="10" id="KW-1185">Reference proteome</keyword>
<feature type="region of interest" description="Disordered" evidence="4">
    <location>
        <begin position="1395"/>
        <end position="1424"/>
    </location>
</feature>
<evidence type="ECO:0000259" key="8">
    <source>
        <dbReference type="Pfam" id="PF25037"/>
    </source>
</evidence>
<comment type="similarity">
    <text evidence="1">Belongs to the VPS13 family.</text>
</comment>
<dbReference type="Pfam" id="PF12624">
    <property type="entry name" value="VPS13_N"/>
    <property type="match status" value="1"/>
</dbReference>
<feature type="region of interest" description="Disordered" evidence="4">
    <location>
        <begin position="3290"/>
        <end position="3337"/>
    </location>
</feature>
<name>A0AAW0T3L0_SCYPA</name>
<feature type="domain" description="VPS13-like middle region" evidence="6">
    <location>
        <begin position="1055"/>
        <end position="1845"/>
    </location>
</feature>
<dbReference type="InterPro" id="IPR026854">
    <property type="entry name" value="VPS13_N"/>
</dbReference>
<evidence type="ECO:0000259" key="6">
    <source>
        <dbReference type="Pfam" id="PF25033"/>
    </source>
</evidence>
<evidence type="ECO:0008006" key="11">
    <source>
        <dbReference type="Google" id="ProtNLM"/>
    </source>
</evidence>